<evidence type="ECO:0000256" key="1">
    <source>
        <dbReference type="ARBA" id="ARBA00022664"/>
    </source>
</evidence>
<comment type="caution">
    <text evidence="9">The sequence shown here is derived from an EMBL/GenBank/DDBJ whole genome shotgun (WGS) entry which is preliminary data.</text>
</comment>
<feature type="compositionally biased region" description="Low complexity" evidence="7">
    <location>
        <begin position="62"/>
        <end position="75"/>
    </location>
</feature>
<dbReference type="GO" id="GO:0008270">
    <property type="term" value="F:zinc ion binding"/>
    <property type="evidence" value="ECO:0007669"/>
    <property type="project" value="UniProtKB-KW"/>
</dbReference>
<dbReference type="SUPFAM" id="SSF57756">
    <property type="entry name" value="Retrovirus zinc finger-like domains"/>
    <property type="match status" value="2"/>
</dbReference>
<evidence type="ECO:0000313" key="9">
    <source>
        <dbReference type="EMBL" id="RSH93950.1"/>
    </source>
</evidence>
<organism evidence="9 10">
    <name type="scientific">Saitozyma podzolica</name>
    <dbReference type="NCBI Taxonomy" id="1890683"/>
    <lineage>
        <taxon>Eukaryota</taxon>
        <taxon>Fungi</taxon>
        <taxon>Dikarya</taxon>
        <taxon>Basidiomycota</taxon>
        <taxon>Agaricomycotina</taxon>
        <taxon>Tremellomycetes</taxon>
        <taxon>Tremellales</taxon>
        <taxon>Trimorphomycetaceae</taxon>
        <taxon>Saitozyma</taxon>
    </lineage>
</organism>
<dbReference type="GO" id="GO:0005730">
    <property type="term" value="C:nucleolus"/>
    <property type="evidence" value="ECO:0007669"/>
    <property type="project" value="TreeGrafter"/>
</dbReference>
<dbReference type="PROSITE" id="PS50158">
    <property type="entry name" value="ZF_CCHC"/>
    <property type="match status" value="2"/>
</dbReference>
<dbReference type="PANTHER" id="PTHR46242">
    <property type="entry name" value="ZINC FINGER CCHC DOMAIN-CONTAINING PROTEIN 9 ZCCHC9"/>
    <property type="match status" value="1"/>
</dbReference>
<dbReference type="FunFam" id="4.10.60.10:FF:000091">
    <property type="entry name" value="Zinc finger CCHC-type-containing 9"/>
    <property type="match status" value="1"/>
</dbReference>
<keyword evidence="2" id="KW-0479">Metal-binding</keyword>
<dbReference type="AlphaFoldDB" id="A0A427YS86"/>
<feature type="region of interest" description="Disordered" evidence="7">
    <location>
        <begin position="1"/>
        <end position="118"/>
    </location>
</feature>
<keyword evidence="5" id="KW-0862">Zinc</keyword>
<feature type="region of interest" description="Disordered" evidence="7">
    <location>
        <begin position="287"/>
        <end position="359"/>
    </location>
</feature>
<dbReference type="InterPro" id="IPR001878">
    <property type="entry name" value="Znf_CCHC"/>
</dbReference>
<dbReference type="SMART" id="SM00343">
    <property type="entry name" value="ZnF_C2HC"/>
    <property type="match status" value="4"/>
</dbReference>
<keyword evidence="4 6" id="KW-0863">Zinc-finger</keyword>
<accession>A0A427YS86</accession>
<dbReference type="Gene3D" id="4.10.60.10">
    <property type="entry name" value="Zinc finger, CCHC-type"/>
    <property type="match status" value="2"/>
</dbReference>
<feature type="domain" description="CCHC-type" evidence="8">
    <location>
        <begin position="231"/>
        <end position="246"/>
    </location>
</feature>
<evidence type="ECO:0000256" key="5">
    <source>
        <dbReference type="ARBA" id="ARBA00022833"/>
    </source>
</evidence>
<evidence type="ECO:0000256" key="4">
    <source>
        <dbReference type="ARBA" id="ARBA00022771"/>
    </source>
</evidence>
<dbReference type="OrthoDB" id="3863715at2759"/>
<feature type="compositionally biased region" description="Low complexity" evidence="7">
    <location>
        <begin position="27"/>
        <end position="39"/>
    </location>
</feature>
<name>A0A427YS86_9TREE</name>
<dbReference type="InterPro" id="IPR042246">
    <property type="entry name" value="ZCCHC9"/>
</dbReference>
<evidence type="ECO:0000313" key="10">
    <source>
        <dbReference type="Proteomes" id="UP000279259"/>
    </source>
</evidence>
<feature type="domain" description="CCHC-type" evidence="8">
    <location>
        <begin position="143"/>
        <end position="158"/>
    </location>
</feature>
<dbReference type="GO" id="GO:0003676">
    <property type="term" value="F:nucleic acid binding"/>
    <property type="evidence" value="ECO:0007669"/>
    <property type="project" value="InterPro"/>
</dbReference>
<keyword evidence="10" id="KW-1185">Reference proteome</keyword>
<dbReference type="Proteomes" id="UP000279259">
    <property type="component" value="Unassembled WGS sequence"/>
</dbReference>
<reference evidence="9 10" key="1">
    <citation type="submission" date="2018-11" db="EMBL/GenBank/DDBJ databases">
        <title>Genome sequence of Saitozyma podzolica DSM 27192.</title>
        <authorList>
            <person name="Aliyu H."/>
            <person name="Gorte O."/>
            <person name="Ochsenreither K."/>
        </authorList>
    </citation>
    <scope>NUCLEOTIDE SEQUENCE [LARGE SCALE GENOMIC DNA]</scope>
    <source>
        <strain evidence="9 10">DSM 27192</strain>
    </source>
</reference>
<evidence type="ECO:0000256" key="6">
    <source>
        <dbReference type="PROSITE-ProRule" id="PRU00047"/>
    </source>
</evidence>
<protein>
    <recommendedName>
        <fullName evidence="8">CCHC-type domain-containing protein</fullName>
    </recommendedName>
</protein>
<dbReference type="EMBL" id="RSCD01000003">
    <property type="protein sequence ID" value="RSH93950.1"/>
    <property type="molecule type" value="Genomic_DNA"/>
</dbReference>
<dbReference type="STRING" id="1890683.A0A427YS86"/>
<dbReference type="PANTHER" id="PTHR46242:SF1">
    <property type="entry name" value="ZINC FINGER CCHC DOMAIN-CONTAINING PROTEIN 9"/>
    <property type="match status" value="1"/>
</dbReference>
<proteinExistence type="predicted"/>
<feature type="compositionally biased region" description="Basic residues" evidence="7">
    <location>
        <begin position="42"/>
        <end position="58"/>
    </location>
</feature>
<keyword evidence="3" id="KW-0677">Repeat</keyword>
<evidence type="ECO:0000256" key="7">
    <source>
        <dbReference type="SAM" id="MobiDB-lite"/>
    </source>
</evidence>
<keyword evidence="1" id="KW-0507">mRNA processing</keyword>
<dbReference type="GO" id="GO:0006397">
    <property type="term" value="P:mRNA processing"/>
    <property type="evidence" value="ECO:0007669"/>
    <property type="project" value="UniProtKB-KW"/>
</dbReference>
<gene>
    <name evidence="9" type="ORF">EHS25_006603</name>
</gene>
<evidence type="ECO:0000256" key="3">
    <source>
        <dbReference type="ARBA" id="ARBA00022737"/>
    </source>
</evidence>
<dbReference type="Pfam" id="PF00098">
    <property type="entry name" value="zf-CCHC"/>
    <property type="match status" value="1"/>
</dbReference>
<dbReference type="InterPro" id="IPR036875">
    <property type="entry name" value="Znf_CCHC_sf"/>
</dbReference>
<sequence length="359" mass="37854">MARFTNIGMPRKRHVASAAEEARAVDPQPEAEAGPSEEPAVPKKKTHRGGYKLKRKRERAAEAAAAAAAAEHAGATGEGEGEGRVSEAAEAGDEGERAAKRQQNTSHGWGRNADIAQKAKVAAQRSEVRRLQRLAEKQADLTCFACRAKGHSARDCPNVLLAAEGGLGSAALLEGATPVEDASSGAQSGKGKAKKGAELTGGRCYRCNGDHSLSACRKRPDPSNPTPYATCFVCLSQGHLSSQCPQNERGVYVNGGACKICGSVKHRAKDCPKIRVREEDVVDELGGGRQGYREAGADEDDWMVRPREDGGKKRKHAPANNGLREKHRKEGVVSATASGEPSSAIGAKGPAKPKKVVAF</sequence>
<evidence type="ECO:0000256" key="2">
    <source>
        <dbReference type="ARBA" id="ARBA00022723"/>
    </source>
</evidence>
<evidence type="ECO:0000259" key="8">
    <source>
        <dbReference type="PROSITE" id="PS50158"/>
    </source>
</evidence>
<feature type="compositionally biased region" description="Basic and acidic residues" evidence="7">
    <location>
        <begin position="291"/>
        <end position="311"/>
    </location>
</feature>